<dbReference type="EMBL" id="JBFOLJ010000011">
    <property type="protein sequence ID" value="KAL2494207.1"/>
    <property type="molecule type" value="Genomic_DNA"/>
</dbReference>
<evidence type="ECO:0000256" key="3">
    <source>
        <dbReference type="ARBA" id="ARBA00023125"/>
    </source>
</evidence>
<dbReference type="PROSITE" id="PS50863">
    <property type="entry name" value="B3"/>
    <property type="match status" value="1"/>
</dbReference>
<keyword evidence="4" id="KW-0804">Transcription</keyword>
<organism evidence="8 9">
    <name type="scientific">Forsythia ovata</name>
    <dbReference type="NCBI Taxonomy" id="205694"/>
    <lineage>
        <taxon>Eukaryota</taxon>
        <taxon>Viridiplantae</taxon>
        <taxon>Streptophyta</taxon>
        <taxon>Embryophyta</taxon>
        <taxon>Tracheophyta</taxon>
        <taxon>Spermatophyta</taxon>
        <taxon>Magnoliopsida</taxon>
        <taxon>eudicotyledons</taxon>
        <taxon>Gunneridae</taxon>
        <taxon>Pentapetalae</taxon>
        <taxon>asterids</taxon>
        <taxon>lamiids</taxon>
        <taxon>Lamiales</taxon>
        <taxon>Oleaceae</taxon>
        <taxon>Forsythieae</taxon>
        <taxon>Forsythia</taxon>
    </lineage>
</organism>
<dbReference type="PANTHER" id="PTHR31920">
    <property type="entry name" value="B3 DOMAIN-CONTAINING"/>
    <property type="match status" value="1"/>
</dbReference>
<dbReference type="Proteomes" id="UP001604277">
    <property type="component" value="Unassembled WGS sequence"/>
</dbReference>
<protein>
    <submittedName>
        <fullName evidence="8">LEAF RUST 10 DISEASE-RESISTANCE LOCUS RECEPTOR-LIKE PROTEIN KINASE-like 2.1</fullName>
    </submittedName>
</protein>
<dbReference type="CDD" id="cd10017">
    <property type="entry name" value="B3_DNA"/>
    <property type="match status" value="1"/>
</dbReference>
<dbReference type="InterPro" id="IPR015300">
    <property type="entry name" value="DNA-bd_pseudobarrel_sf"/>
</dbReference>
<evidence type="ECO:0000256" key="4">
    <source>
        <dbReference type="ARBA" id="ARBA00023163"/>
    </source>
</evidence>
<dbReference type="PANTHER" id="PTHR31920:SF148">
    <property type="entry name" value="B3 DOMAIN-CONTAINING PROTEIN OS03G0621600"/>
    <property type="match status" value="1"/>
</dbReference>
<comment type="caution">
    <text evidence="8">The sequence shown here is derived from an EMBL/GenBank/DDBJ whole genome shotgun (WGS) entry which is preliminary data.</text>
</comment>
<evidence type="ECO:0000259" key="7">
    <source>
        <dbReference type="PROSITE" id="PS50863"/>
    </source>
</evidence>
<evidence type="ECO:0000256" key="5">
    <source>
        <dbReference type="ARBA" id="ARBA00023180"/>
    </source>
</evidence>
<dbReference type="Pfam" id="PF02362">
    <property type="entry name" value="B3"/>
    <property type="match status" value="1"/>
</dbReference>
<gene>
    <name evidence="8" type="ORF">Fot_37964</name>
</gene>
<sequence length="370" mass="42356">MVVELLDNHHGCQASRATRQPWLVVELLDNHEVIRQGISGCSEVSSSNGSCLPQIRNTTLPPEKKFDYFNVSKLYLLSNCTKNLSEDLSRYKVKCVDESRDSWVAVFEWDENLKNALENCEENVVAPVEVLGDEGRNQTGNYMEILRRGFVLNWTAIDCSICAESGGRCGFNESILHFKSFCPDRPHSSSCKPALGTHYCSTLIARTDFMNYMMDVHTCGEAMVKSEREVFYPDELSEFFKVYMSALWSERMRIPPAFIENFGGKIPRKVMLGTPSNLSWQVRINKINDDLFFEGGWPEFMQENSLAHGQFLTFCYADNSKFYVKIFSTNGCRKRVATRSMIKKEPVKLLQGNETSRPGKFLYNTYWLVS</sequence>
<dbReference type="Pfam" id="PF14380">
    <property type="entry name" value="WAK_assoc"/>
    <property type="match status" value="1"/>
</dbReference>
<dbReference type="SMART" id="SM01019">
    <property type="entry name" value="B3"/>
    <property type="match status" value="1"/>
</dbReference>
<proteinExistence type="predicted"/>
<keyword evidence="3" id="KW-0238">DNA-binding</keyword>
<name>A0ABD1S0L3_9LAMI</name>
<keyword evidence="6" id="KW-0539">Nucleus</keyword>
<dbReference type="SUPFAM" id="SSF101936">
    <property type="entry name" value="DNA-binding pseudobarrel domain"/>
    <property type="match status" value="1"/>
</dbReference>
<comment type="subcellular location">
    <subcellularLocation>
        <location evidence="1">Nucleus</location>
    </subcellularLocation>
</comment>
<reference evidence="9" key="1">
    <citation type="submission" date="2024-07" db="EMBL/GenBank/DDBJ databases">
        <title>Two chromosome-level genome assemblies of Korean endemic species Abeliophyllum distichum and Forsythia ovata (Oleaceae).</title>
        <authorList>
            <person name="Jang H."/>
        </authorList>
    </citation>
    <scope>NUCLEOTIDE SEQUENCE [LARGE SCALE GENOMIC DNA]</scope>
</reference>
<keyword evidence="5" id="KW-0325">Glycoprotein</keyword>
<evidence type="ECO:0000256" key="1">
    <source>
        <dbReference type="ARBA" id="ARBA00004123"/>
    </source>
</evidence>
<evidence type="ECO:0000256" key="6">
    <source>
        <dbReference type="ARBA" id="ARBA00023242"/>
    </source>
</evidence>
<evidence type="ECO:0000313" key="9">
    <source>
        <dbReference type="Proteomes" id="UP001604277"/>
    </source>
</evidence>
<evidence type="ECO:0000256" key="2">
    <source>
        <dbReference type="ARBA" id="ARBA00023015"/>
    </source>
</evidence>
<dbReference type="InterPro" id="IPR050655">
    <property type="entry name" value="Plant_B3_domain"/>
</dbReference>
<dbReference type="InterPro" id="IPR003340">
    <property type="entry name" value="B3_DNA-bd"/>
</dbReference>
<accession>A0ABD1S0L3</accession>
<evidence type="ECO:0000313" key="8">
    <source>
        <dbReference type="EMBL" id="KAL2494207.1"/>
    </source>
</evidence>
<dbReference type="Gene3D" id="2.40.330.10">
    <property type="entry name" value="DNA-binding pseudobarrel domain"/>
    <property type="match status" value="1"/>
</dbReference>
<dbReference type="GO" id="GO:0005634">
    <property type="term" value="C:nucleus"/>
    <property type="evidence" value="ECO:0007669"/>
    <property type="project" value="UniProtKB-SubCell"/>
</dbReference>
<feature type="domain" description="TF-B3" evidence="7">
    <location>
        <begin position="237"/>
        <end position="330"/>
    </location>
</feature>
<dbReference type="InterPro" id="IPR032872">
    <property type="entry name" value="WAK_assoc_C"/>
</dbReference>
<keyword evidence="9" id="KW-1185">Reference proteome</keyword>
<keyword evidence="2" id="KW-0805">Transcription regulation</keyword>
<dbReference type="AlphaFoldDB" id="A0ABD1S0L3"/>
<dbReference type="GO" id="GO:0003677">
    <property type="term" value="F:DNA binding"/>
    <property type="evidence" value="ECO:0007669"/>
    <property type="project" value="UniProtKB-KW"/>
</dbReference>